<organism evidence="4 5">
    <name type="scientific">Fonsecaea multimorphosa CBS 102226</name>
    <dbReference type="NCBI Taxonomy" id="1442371"/>
    <lineage>
        <taxon>Eukaryota</taxon>
        <taxon>Fungi</taxon>
        <taxon>Dikarya</taxon>
        <taxon>Ascomycota</taxon>
        <taxon>Pezizomycotina</taxon>
        <taxon>Eurotiomycetes</taxon>
        <taxon>Chaetothyriomycetidae</taxon>
        <taxon>Chaetothyriales</taxon>
        <taxon>Herpotrichiellaceae</taxon>
        <taxon>Fonsecaea</taxon>
    </lineage>
</organism>
<feature type="region of interest" description="Disordered" evidence="2">
    <location>
        <begin position="360"/>
        <end position="448"/>
    </location>
</feature>
<keyword evidence="5" id="KW-1185">Reference proteome</keyword>
<keyword evidence="3" id="KW-0472">Membrane</keyword>
<feature type="region of interest" description="Disordered" evidence="2">
    <location>
        <begin position="700"/>
        <end position="775"/>
    </location>
</feature>
<dbReference type="VEuPathDB" id="FungiDB:Z520_03667"/>
<feature type="compositionally biased region" description="Polar residues" evidence="2">
    <location>
        <begin position="335"/>
        <end position="345"/>
    </location>
</feature>
<keyword evidence="3" id="KW-0812">Transmembrane</keyword>
<dbReference type="OrthoDB" id="4149219at2759"/>
<feature type="region of interest" description="Disordered" evidence="2">
    <location>
        <begin position="230"/>
        <end position="289"/>
    </location>
</feature>
<feature type="coiled-coil region" evidence="1">
    <location>
        <begin position="574"/>
        <end position="601"/>
    </location>
</feature>
<feature type="region of interest" description="Disordered" evidence="2">
    <location>
        <begin position="159"/>
        <end position="184"/>
    </location>
</feature>
<feature type="compositionally biased region" description="Polar residues" evidence="2">
    <location>
        <begin position="744"/>
        <end position="756"/>
    </location>
</feature>
<reference evidence="4 5" key="1">
    <citation type="submission" date="2015-01" db="EMBL/GenBank/DDBJ databases">
        <title>The Genome Sequence of Fonsecaea multimorphosa CBS 102226.</title>
        <authorList>
            <consortium name="The Broad Institute Genomics Platform"/>
            <person name="Cuomo C."/>
            <person name="de Hoog S."/>
            <person name="Gorbushina A."/>
            <person name="Stielow B."/>
            <person name="Teixiera M."/>
            <person name="Abouelleil A."/>
            <person name="Chapman S.B."/>
            <person name="Priest M."/>
            <person name="Young S.K."/>
            <person name="Wortman J."/>
            <person name="Nusbaum C."/>
            <person name="Birren B."/>
        </authorList>
    </citation>
    <scope>NUCLEOTIDE SEQUENCE [LARGE SCALE GENOMIC DNA]</scope>
    <source>
        <strain evidence="4 5">CBS 102226</strain>
    </source>
</reference>
<evidence type="ECO:0000313" key="5">
    <source>
        <dbReference type="Proteomes" id="UP000053411"/>
    </source>
</evidence>
<feature type="transmembrane region" description="Helical" evidence="3">
    <location>
        <begin position="27"/>
        <end position="50"/>
    </location>
</feature>
<evidence type="ECO:0000313" key="4">
    <source>
        <dbReference type="EMBL" id="KIY01001.1"/>
    </source>
</evidence>
<feature type="compositionally biased region" description="Low complexity" evidence="2">
    <location>
        <begin position="757"/>
        <end position="768"/>
    </location>
</feature>
<proteinExistence type="predicted"/>
<name>A0A0D2HGI2_9EURO</name>
<feature type="compositionally biased region" description="Basic residues" evidence="2">
    <location>
        <begin position="232"/>
        <end position="242"/>
    </location>
</feature>
<dbReference type="Proteomes" id="UP000053411">
    <property type="component" value="Unassembled WGS sequence"/>
</dbReference>
<feature type="compositionally biased region" description="Low complexity" evidence="2">
    <location>
        <begin position="719"/>
        <end position="735"/>
    </location>
</feature>
<evidence type="ECO:0000256" key="1">
    <source>
        <dbReference type="SAM" id="Coils"/>
    </source>
</evidence>
<keyword evidence="3" id="KW-1133">Transmembrane helix</keyword>
<keyword evidence="1" id="KW-0175">Coiled coil</keyword>
<dbReference type="EMBL" id="KN848066">
    <property type="protein sequence ID" value="KIY01001.1"/>
    <property type="molecule type" value="Genomic_DNA"/>
</dbReference>
<feature type="compositionally biased region" description="Acidic residues" evidence="2">
    <location>
        <begin position="400"/>
        <end position="415"/>
    </location>
</feature>
<sequence>MATSLSNRPLTRLPRTLLYEDNSFPGLARLAILGGLHAFIIVACLALIVFVRATNHFGYVIFVLCLQLCPRIRETAHRSALRPINLARIQYAFEQSLIELLGCLGTILPYESGSLIRLAEPVPANIHRVEGFGEYLRPSSKQLCTPDKRPHLTPFLRLKAQGASRDHHYPCSPSRKSKRPKRDEANFLSGWSAAREDDFGSSQVPQYKSIPLLQQPPHLTQDHGNLIEHSSRRSVSKGRAPHPPHPSQPYRTQLPAPPGAPRPSVSTPPRDRLPQAAEHRTATRPAASAVCASLTSSRCLSPSTAKSRQQGIHILPGLPVADASESLRPQREEPNPTSKSVQASFTASLKSQATRALREFDVEPDGIIHVGGEAPQKRRRGGQSSSRPQGNASGSQNTNVDEESRDLPSEDDSEFADGRRDLNPNPDENTASESKGRGPPFRCPMYAANPQRYGGTKCEHWHGRSIADVTRHSLKDAGEGSDKWKEIKKLSSKKLTAEGRWRHYFLIFNDGTEADQMNHPYRVNRDPEDQVTDLLKSTIDKMRTDPDPTLALWQIENFLEILMDKKRRDIDSRRRCLEVKLDAMRQEAEALEVSRSKFTTQVQALLSTGISETLLSIPTAPIESHSHSLAGLATPQDMAIQRSYSGRGPEADMNQLYTPFPDHVPDPNGLMVQTGPPLFGGGARPLTQQQPVNEVIMATNNAMGGGGYPPMTNNTNTWQNSQLSHQQSHSLQPPQNRVPRSESDMGSSRPSAHRQISSAANSADDNSNGLGSYYCVAPSGDVPLFDRYGNGSNMQGRDHQSWQ</sequence>
<evidence type="ECO:0000256" key="3">
    <source>
        <dbReference type="SAM" id="Phobius"/>
    </source>
</evidence>
<evidence type="ECO:0000256" key="2">
    <source>
        <dbReference type="SAM" id="MobiDB-lite"/>
    </source>
</evidence>
<dbReference type="RefSeq" id="XP_016635123.1">
    <property type="nucleotide sequence ID" value="XM_016774177.1"/>
</dbReference>
<feature type="region of interest" description="Disordered" evidence="2">
    <location>
        <begin position="325"/>
        <end position="345"/>
    </location>
</feature>
<gene>
    <name evidence="4" type="ORF">Z520_03667</name>
</gene>
<feature type="region of interest" description="Disordered" evidence="2">
    <location>
        <begin position="784"/>
        <end position="803"/>
    </location>
</feature>
<dbReference type="AlphaFoldDB" id="A0A0D2HGI2"/>
<accession>A0A0D2HGI2</accession>
<feature type="compositionally biased region" description="Basic and acidic residues" evidence="2">
    <location>
        <begin position="269"/>
        <end position="281"/>
    </location>
</feature>
<protein>
    <submittedName>
        <fullName evidence="4">Uncharacterized protein</fullName>
    </submittedName>
</protein>
<dbReference type="GeneID" id="27709413"/>